<organism evidence="2 3">
    <name type="scientific">Candidatus Amesbacteria bacterium GW2011_GWA1_48_9</name>
    <dbReference type="NCBI Taxonomy" id="1618355"/>
    <lineage>
        <taxon>Bacteria</taxon>
        <taxon>Candidatus Amesiibacteriota</taxon>
    </lineage>
</organism>
<dbReference type="Pfam" id="PF02502">
    <property type="entry name" value="LacAB_rpiB"/>
    <property type="match status" value="1"/>
</dbReference>
<accession>A0A0G1UYT4</accession>
<dbReference type="Proteomes" id="UP000034637">
    <property type="component" value="Unassembled WGS sequence"/>
</dbReference>
<dbReference type="GO" id="GO:0019316">
    <property type="term" value="P:D-allose catabolic process"/>
    <property type="evidence" value="ECO:0007669"/>
    <property type="project" value="TreeGrafter"/>
</dbReference>
<dbReference type="Gene3D" id="3.40.1400.10">
    <property type="entry name" value="Sugar-phosphate isomerase, RpiB/LacA/LacB"/>
    <property type="match status" value="1"/>
</dbReference>
<evidence type="ECO:0000313" key="3">
    <source>
        <dbReference type="Proteomes" id="UP000034637"/>
    </source>
</evidence>
<dbReference type="GO" id="GO:0009052">
    <property type="term" value="P:pentose-phosphate shunt, non-oxidative branch"/>
    <property type="evidence" value="ECO:0007669"/>
    <property type="project" value="TreeGrafter"/>
</dbReference>
<dbReference type="GO" id="GO:0004751">
    <property type="term" value="F:ribose-5-phosphate isomerase activity"/>
    <property type="evidence" value="ECO:0007669"/>
    <property type="project" value="TreeGrafter"/>
</dbReference>
<gene>
    <name evidence="2" type="ORF">UY33_C0032G0013</name>
</gene>
<dbReference type="NCBIfam" id="TIGR00689">
    <property type="entry name" value="rpiB_lacA_lacB"/>
    <property type="match status" value="1"/>
</dbReference>
<dbReference type="SUPFAM" id="SSF89623">
    <property type="entry name" value="Ribose/Galactose isomerase RpiB/AlsB"/>
    <property type="match status" value="1"/>
</dbReference>
<evidence type="ECO:0000256" key="1">
    <source>
        <dbReference type="ARBA" id="ARBA00008754"/>
    </source>
</evidence>
<protein>
    <submittedName>
        <fullName evidence="2">Ribose-5-phosphate isomerase B</fullName>
    </submittedName>
</protein>
<dbReference type="AlphaFoldDB" id="A0A0G1UYT4"/>
<dbReference type="PIRSF" id="PIRSF005384">
    <property type="entry name" value="RpiB_LacA_B"/>
    <property type="match status" value="1"/>
</dbReference>
<reference evidence="2 3" key="1">
    <citation type="journal article" date="2015" name="Nature">
        <title>rRNA introns, odd ribosomes, and small enigmatic genomes across a large radiation of phyla.</title>
        <authorList>
            <person name="Brown C.T."/>
            <person name="Hug L.A."/>
            <person name="Thomas B.C."/>
            <person name="Sharon I."/>
            <person name="Castelle C.J."/>
            <person name="Singh A."/>
            <person name="Wilkins M.J."/>
            <person name="Williams K.H."/>
            <person name="Banfield J.F."/>
        </authorList>
    </citation>
    <scope>NUCLEOTIDE SEQUENCE [LARGE SCALE GENOMIC DNA]</scope>
</reference>
<dbReference type="InterPro" id="IPR036569">
    <property type="entry name" value="RpiB_LacA_LacB_sf"/>
</dbReference>
<evidence type="ECO:0000313" key="2">
    <source>
        <dbReference type="EMBL" id="KKU99419.1"/>
    </source>
</evidence>
<name>A0A0G1UYT4_9BACT</name>
<dbReference type="NCBIfam" id="NF004051">
    <property type="entry name" value="PRK05571.1"/>
    <property type="match status" value="1"/>
</dbReference>
<dbReference type="EMBL" id="LCPP01000032">
    <property type="protein sequence ID" value="KKU99419.1"/>
    <property type="molecule type" value="Genomic_DNA"/>
</dbReference>
<dbReference type="PANTHER" id="PTHR30345:SF0">
    <property type="entry name" value="DNA DAMAGE-REPAIR_TOLERATION PROTEIN DRT102"/>
    <property type="match status" value="1"/>
</dbReference>
<sequence length="155" mass="17327">MIYIGADHRGWELKAKINDWLKGRGYEFEDLGAYEYNAWDDYTDYAIDLAQRVAADADRHRGILICGSGGGMCIAANKVKAVRAGLGFAPDQVHAARKDDNINIMVLAADNTDEITALELVEKFLETEFVESDSYLRRIDKISRYEGPIAVGNKH</sequence>
<proteinExistence type="inferred from homology"/>
<comment type="caution">
    <text evidence="2">The sequence shown here is derived from an EMBL/GenBank/DDBJ whole genome shotgun (WGS) entry which is preliminary data.</text>
</comment>
<keyword evidence="2" id="KW-0413">Isomerase</keyword>
<dbReference type="InterPro" id="IPR003500">
    <property type="entry name" value="RpiB_LacA_LacB"/>
</dbReference>
<dbReference type="PANTHER" id="PTHR30345">
    <property type="entry name" value="RIBOSE-5-PHOSPHATE ISOMERASE B"/>
    <property type="match status" value="1"/>
</dbReference>
<comment type="similarity">
    <text evidence="1">Belongs to the LacAB/RpiB family.</text>
</comment>